<dbReference type="Gene3D" id="4.10.1110.10">
    <property type="entry name" value="AN1-like Zinc finger"/>
    <property type="match status" value="1"/>
</dbReference>
<feature type="region of interest" description="Disordered" evidence="5">
    <location>
        <begin position="124"/>
        <end position="166"/>
    </location>
</feature>
<dbReference type="KEGG" id="dnv:108652976"/>
<name>A0A484B2E7_DRONA</name>
<dbReference type="Pfam" id="PF01428">
    <property type="entry name" value="zf-AN1"/>
    <property type="match status" value="1"/>
</dbReference>
<gene>
    <name evidence="7" type="ORF">AWZ03_010694</name>
</gene>
<dbReference type="EMBL" id="LSRL02000191">
    <property type="protein sequence ID" value="TDG42874.1"/>
    <property type="molecule type" value="Genomic_DNA"/>
</dbReference>
<evidence type="ECO:0000313" key="8">
    <source>
        <dbReference type="Proteomes" id="UP000295192"/>
    </source>
</evidence>
<evidence type="ECO:0000256" key="5">
    <source>
        <dbReference type="SAM" id="MobiDB-lite"/>
    </source>
</evidence>
<accession>A0A484B2E7</accession>
<dbReference type="PROSITE" id="PS51039">
    <property type="entry name" value="ZF_AN1"/>
    <property type="match status" value="1"/>
</dbReference>
<dbReference type="Proteomes" id="UP000295192">
    <property type="component" value="Unassembled WGS sequence"/>
</dbReference>
<organism evidence="7 8">
    <name type="scientific">Drosophila navojoa</name>
    <name type="common">Fruit fly</name>
    <dbReference type="NCBI Taxonomy" id="7232"/>
    <lineage>
        <taxon>Eukaryota</taxon>
        <taxon>Metazoa</taxon>
        <taxon>Ecdysozoa</taxon>
        <taxon>Arthropoda</taxon>
        <taxon>Hexapoda</taxon>
        <taxon>Insecta</taxon>
        <taxon>Pterygota</taxon>
        <taxon>Neoptera</taxon>
        <taxon>Endopterygota</taxon>
        <taxon>Diptera</taxon>
        <taxon>Brachycera</taxon>
        <taxon>Muscomorpha</taxon>
        <taxon>Ephydroidea</taxon>
        <taxon>Drosophilidae</taxon>
        <taxon>Drosophila</taxon>
    </lineage>
</organism>
<keyword evidence="3" id="KW-0862">Zinc</keyword>
<reference evidence="7 8" key="1">
    <citation type="journal article" date="2019" name="J. Hered.">
        <title>An Improved Genome Assembly for Drosophila navojoa, the Basal Species in the mojavensis Cluster.</title>
        <authorList>
            <person name="Vanderlinde T."/>
            <person name="Dupim E.G."/>
            <person name="Nazario-Yepiz N.O."/>
            <person name="Carvalho A.B."/>
        </authorList>
    </citation>
    <scope>NUCLEOTIDE SEQUENCE [LARGE SCALE GENOMIC DNA]</scope>
    <source>
        <strain evidence="7">Navoj_Jal97</strain>
        <tissue evidence="7">Whole organism</tissue>
    </source>
</reference>
<feature type="compositionally biased region" description="Polar residues" evidence="5">
    <location>
        <begin position="8"/>
        <end position="21"/>
    </location>
</feature>
<evidence type="ECO:0000256" key="1">
    <source>
        <dbReference type="ARBA" id="ARBA00022723"/>
    </source>
</evidence>
<dbReference type="SMART" id="SM00154">
    <property type="entry name" value="ZnF_AN1"/>
    <property type="match status" value="1"/>
</dbReference>
<evidence type="ECO:0000256" key="2">
    <source>
        <dbReference type="ARBA" id="ARBA00022771"/>
    </source>
</evidence>
<dbReference type="InterPro" id="IPR000058">
    <property type="entry name" value="Znf_AN1"/>
</dbReference>
<comment type="caution">
    <text evidence="7">The sequence shown here is derived from an EMBL/GenBank/DDBJ whole genome shotgun (WGS) entry which is preliminary data.</text>
</comment>
<dbReference type="AlphaFoldDB" id="A0A484B2E7"/>
<feature type="compositionally biased region" description="Basic and acidic residues" evidence="5">
    <location>
        <begin position="129"/>
        <end position="147"/>
    </location>
</feature>
<evidence type="ECO:0000256" key="4">
    <source>
        <dbReference type="PROSITE-ProRule" id="PRU00449"/>
    </source>
</evidence>
<feature type="domain" description="AN1-type" evidence="6">
    <location>
        <begin position="67"/>
        <end position="116"/>
    </location>
</feature>
<dbReference type="SUPFAM" id="SSF118310">
    <property type="entry name" value="AN1-like Zinc finger"/>
    <property type="match status" value="1"/>
</dbReference>
<evidence type="ECO:0000259" key="6">
    <source>
        <dbReference type="PROSITE" id="PS51039"/>
    </source>
</evidence>
<keyword evidence="1" id="KW-0479">Metal-binding</keyword>
<evidence type="ECO:0000256" key="3">
    <source>
        <dbReference type="ARBA" id="ARBA00022833"/>
    </source>
</evidence>
<keyword evidence="8" id="KW-1185">Reference proteome</keyword>
<dbReference type="InterPro" id="IPR035896">
    <property type="entry name" value="AN1-like_Znf"/>
</dbReference>
<proteinExistence type="predicted"/>
<keyword evidence="2 4" id="KW-0863">Zinc-finger</keyword>
<feature type="region of interest" description="Disordered" evidence="5">
    <location>
        <begin position="1"/>
        <end position="40"/>
    </location>
</feature>
<dbReference type="GO" id="GO:0008270">
    <property type="term" value="F:zinc ion binding"/>
    <property type="evidence" value="ECO:0007669"/>
    <property type="project" value="UniProtKB-KW"/>
</dbReference>
<evidence type="ECO:0000313" key="7">
    <source>
        <dbReference type="EMBL" id="TDG42874.1"/>
    </source>
</evidence>
<protein>
    <recommendedName>
        <fullName evidence="6">AN1-type domain-containing protein</fullName>
    </recommendedName>
</protein>
<dbReference type="STRING" id="7232.A0A484B2E7"/>
<dbReference type="OrthoDB" id="6513042at2759"/>
<dbReference type="OMA" id="DYGTNDT"/>
<sequence>MADKAKQQKATSSNESPSANVDTAPLFPPTKPGKPANYGTNNTLELLERIPSQVVDLKLDEVLTAVKTVDNLCDYPRCKTRTSLMGQDCEHCSKRFCFKHGLPEVHGCGELKKREARKEFLHPKPLKTIRQEEEHKNAKKKLNEKLKNMQVARMQKTGSTNDKKKK</sequence>